<evidence type="ECO:0000313" key="1">
    <source>
        <dbReference type="EMBL" id="KKL56632.1"/>
    </source>
</evidence>
<comment type="caution">
    <text evidence="1">The sequence shown here is derived from an EMBL/GenBank/DDBJ whole genome shotgun (WGS) entry which is preliminary data.</text>
</comment>
<organism evidence="1">
    <name type="scientific">marine sediment metagenome</name>
    <dbReference type="NCBI Taxonomy" id="412755"/>
    <lineage>
        <taxon>unclassified sequences</taxon>
        <taxon>metagenomes</taxon>
        <taxon>ecological metagenomes</taxon>
    </lineage>
</organism>
<dbReference type="EMBL" id="LAZR01030428">
    <property type="protein sequence ID" value="KKL56632.1"/>
    <property type="molecule type" value="Genomic_DNA"/>
</dbReference>
<reference evidence="1" key="1">
    <citation type="journal article" date="2015" name="Nature">
        <title>Complex archaea that bridge the gap between prokaryotes and eukaryotes.</title>
        <authorList>
            <person name="Spang A."/>
            <person name="Saw J.H."/>
            <person name="Jorgensen S.L."/>
            <person name="Zaremba-Niedzwiedzka K."/>
            <person name="Martijn J."/>
            <person name="Lind A.E."/>
            <person name="van Eijk R."/>
            <person name="Schleper C."/>
            <person name="Guy L."/>
            <person name="Ettema T.J."/>
        </authorList>
    </citation>
    <scope>NUCLEOTIDE SEQUENCE</scope>
</reference>
<name>A0A0F9FZP5_9ZZZZ</name>
<gene>
    <name evidence="1" type="ORF">LCGC14_2243470</name>
</gene>
<accession>A0A0F9FZP5</accession>
<proteinExistence type="predicted"/>
<protein>
    <submittedName>
        <fullName evidence="1">Uncharacterized protein</fullName>
    </submittedName>
</protein>
<sequence>MLEQMNSSLFDWLAWRNGTILELLNISQRKYSIVANKHTLRKHAIGWATAESVPCRPKKGYMAVMFCVGERQFWTHLTNEEFNTVFD</sequence>
<dbReference type="AlphaFoldDB" id="A0A0F9FZP5"/>